<gene>
    <name evidence="2" type="ORF">NDU88_006348</name>
</gene>
<dbReference type="EMBL" id="JANPWB010000015">
    <property type="protein sequence ID" value="KAJ1093243.1"/>
    <property type="molecule type" value="Genomic_DNA"/>
</dbReference>
<evidence type="ECO:0000256" key="1">
    <source>
        <dbReference type="SAM" id="MobiDB-lite"/>
    </source>
</evidence>
<evidence type="ECO:0000313" key="2">
    <source>
        <dbReference type="EMBL" id="KAJ1093243.1"/>
    </source>
</evidence>
<keyword evidence="3" id="KW-1185">Reference proteome</keyword>
<dbReference type="AlphaFoldDB" id="A0AAV7LUM5"/>
<accession>A0AAV7LUM5</accession>
<comment type="caution">
    <text evidence="2">The sequence shown here is derived from an EMBL/GenBank/DDBJ whole genome shotgun (WGS) entry which is preliminary data.</text>
</comment>
<name>A0AAV7LUM5_PLEWA</name>
<feature type="non-terminal residue" evidence="2">
    <location>
        <position position="1"/>
    </location>
</feature>
<dbReference type="Proteomes" id="UP001066276">
    <property type="component" value="Chromosome 11"/>
</dbReference>
<organism evidence="2 3">
    <name type="scientific">Pleurodeles waltl</name>
    <name type="common">Iberian ribbed newt</name>
    <dbReference type="NCBI Taxonomy" id="8319"/>
    <lineage>
        <taxon>Eukaryota</taxon>
        <taxon>Metazoa</taxon>
        <taxon>Chordata</taxon>
        <taxon>Craniata</taxon>
        <taxon>Vertebrata</taxon>
        <taxon>Euteleostomi</taxon>
        <taxon>Amphibia</taxon>
        <taxon>Batrachia</taxon>
        <taxon>Caudata</taxon>
        <taxon>Salamandroidea</taxon>
        <taxon>Salamandridae</taxon>
        <taxon>Pleurodelinae</taxon>
        <taxon>Pleurodeles</taxon>
    </lineage>
</organism>
<evidence type="ECO:0000313" key="3">
    <source>
        <dbReference type="Proteomes" id="UP001066276"/>
    </source>
</evidence>
<reference evidence="2" key="1">
    <citation type="journal article" date="2022" name="bioRxiv">
        <title>Sequencing and chromosome-scale assembly of the giantPleurodeles waltlgenome.</title>
        <authorList>
            <person name="Brown T."/>
            <person name="Elewa A."/>
            <person name="Iarovenko S."/>
            <person name="Subramanian E."/>
            <person name="Araus A.J."/>
            <person name="Petzold A."/>
            <person name="Susuki M."/>
            <person name="Suzuki K.-i.T."/>
            <person name="Hayashi T."/>
            <person name="Toyoda A."/>
            <person name="Oliveira C."/>
            <person name="Osipova E."/>
            <person name="Leigh N.D."/>
            <person name="Simon A."/>
            <person name="Yun M.H."/>
        </authorList>
    </citation>
    <scope>NUCLEOTIDE SEQUENCE</scope>
    <source>
        <strain evidence="2">20211129_DDA</strain>
        <tissue evidence="2">Liver</tissue>
    </source>
</reference>
<feature type="region of interest" description="Disordered" evidence="1">
    <location>
        <begin position="1"/>
        <end position="35"/>
    </location>
</feature>
<feature type="non-terminal residue" evidence="2">
    <location>
        <position position="56"/>
    </location>
</feature>
<proteinExistence type="predicted"/>
<protein>
    <submittedName>
        <fullName evidence="2">Uncharacterized protein</fullName>
    </submittedName>
</protein>
<sequence>GGPRAPLPRTWLARPGDSRAAQDAGPMARRGGSPALCAPSGSGALWAPARACRAPV</sequence>